<reference evidence="1 2" key="1">
    <citation type="submission" date="2020-07" db="EMBL/GenBank/DDBJ databases">
        <title>Streptomyces phage Genome sequencing and assembly.</title>
        <authorList>
            <person name="Sharma V."/>
            <person name="Hardy A."/>
            <person name="Frunzke J."/>
        </authorList>
    </citation>
    <scope>NUCLEOTIDE SEQUENCE [LARGE SCALE GENOMIC DNA]</scope>
</reference>
<dbReference type="InterPro" id="IPR058154">
    <property type="entry name" value="Bxb1_TTP-like"/>
</dbReference>
<accession>A0A7G4AVZ8</accession>
<evidence type="ECO:0000313" key="2">
    <source>
        <dbReference type="Proteomes" id="UP000515922"/>
    </source>
</evidence>
<name>A0A7G4AVZ8_9CAUD</name>
<keyword evidence="2" id="KW-1185">Reference proteome</keyword>
<protein>
    <submittedName>
        <fullName evidence="1">Major tail protein</fullName>
    </submittedName>
</protein>
<sequence>MAYSVKNIIIGAAAVYLTAIDSTDPLWGASGPALPAEVPGTPFSQTLEASADWNHTGFTSEGVEVSYEPDYGEVEVDQLLDSAKLFKQSMRVMVNTTFSEATLENLLIVWGQQTDSLTTTATSKTLGIEGGELGDEPTERGIAFVGNAPRVADNEKRERIYHVRRALSVESTSHALRRNEATLFPVSFRLLPDPAFSGQEYGVIKDRQIAA</sequence>
<proteinExistence type="predicted"/>
<organism evidence="1 2">
    <name type="scientific">Streptomyces phage Coruscant</name>
    <dbReference type="NCBI Taxonomy" id="2739834"/>
    <lineage>
        <taxon>Viruses</taxon>
        <taxon>Duplodnaviria</taxon>
        <taxon>Heunggongvirae</taxon>
        <taxon>Uroviricota</taxon>
        <taxon>Caudoviricetes</taxon>
        <taxon>Stanwilliamsviridae</taxon>
        <taxon>Boydwoodruffvirinae</taxon>
        <taxon>Coruscantvirus</taxon>
        <taxon>Coruscantvirus coruscant</taxon>
    </lineage>
</organism>
<dbReference type="Proteomes" id="UP000515922">
    <property type="component" value="Segment"/>
</dbReference>
<evidence type="ECO:0000313" key="1">
    <source>
        <dbReference type="EMBL" id="QMP84188.1"/>
    </source>
</evidence>
<gene>
    <name evidence="1" type="ORF">HUN41_00059</name>
</gene>
<dbReference type="EMBL" id="MT711976">
    <property type="protein sequence ID" value="QMP84188.1"/>
    <property type="molecule type" value="Genomic_DNA"/>
</dbReference>
<dbReference type="Pfam" id="PF25681">
    <property type="entry name" value="Phage_TTP_17"/>
    <property type="match status" value="1"/>
</dbReference>